<dbReference type="OrthoDB" id="1918435at2759"/>
<keyword evidence="2" id="KW-0732">Signal</keyword>
<dbReference type="PANTHER" id="PTHR33107">
    <property type="entry name" value="KUNITZ TRYPSIN INHIBITOR 2"/>
    <property type="match status" value="1"/>
</dbReference>
<keyword evidence="4" id="KW-1185">Reference proteome</keyword>
<dbReference type="InterPro" id="IPR002160">
    <property type="entry name" value="Prot_inh_Kunz-lg"/>
</dbReference>
<comment type="similarity">
    <text evidence="1">Belongs to the protease inhibitor I3 (leguminous Kunitz-type inhibitor) family.</text>
</comment>
<dbReference type="InterPro" id="IPR056368">
    <property type="entry name" value="KTI1"/>
</dbReference>
<dbReference type="CDD" id="cd00178">
    <property type="entry name" value="beta-trefoil_STI"/>
    <property type="match status" value="1"/>
</dbReference>
<dbReference type="EMBL" id="BKCP01004294">
    <property type="protein sequence ID" value="GER30035.1"/>
    <property type="molecule type" value="Genomic_DNA"/>
</dbReference>
<dbReference type="Proteomes" id="UP000325081">
    <property type="component" value="Unassembled WGS sequence"/>
</dbReference>
<accession>A0A5A7PAX6</accession>
<dbReference type="PROSITE" id="PS00283">
    <property type="entry name" value="SOYBEAN_KUNITZ"/>
    <property type="match status" value="1"/>
</dbReference>
<dbReference type="AlphaFoldDB" id="A0A5A7PAX6"/>
<evidence type="ECO:0000313" key="4">
    <source>
        <dbReference type="Proteomes" id="UP000325081"/>
    </source>
</evidence>
<protein>
    <submittedName>
        <fullName evidence="3">Kunitz trypsin inhibitor</fullName>
    </submittedName>
</protein>
<organism evidence="3 4">
    <name type="scientific">Striga asiatica</name>
    <name type="common">Asiatic witchweed</name>
    <name type="synonym">Buchnera asiatica</name>
    <dbReference type="NCBI Taxonomy" id="4170"/>
    <lineage>
        <taxon>Eukaryota</taxon>
        <taxon>Viridiplantae</taxon>
        <taxon>Streptophyta</taxon>
        <taxon>Embryophyta</taxon>
        <taxon>Tracheophyta</taxon>
        <taxon>Spermatophyta</taxon>
        <taxon>Magnoliopsida</taxon>
        <taxon>eudicotyledons</taxon>
        <taxon>Gunneridae</taxon>
        <taxon>Pentapetalae</taxon>
        <taxon>asterids</taxon>
        <taxon>lamiids</taxon>
        <taxon>Lamiales</taxon>
        <taxon>Orobanchaceae</taxon>
        <taxon>Buchnereae</taxon>
        <taxon>Striga</taxon>
    </lineage>
</organism>
<dbReference type="SMART" id="SM00452">
    <property type="entry name" value="STI"/>
    <property type="match status" value="1"/>
</dbReference>
<dbReference type="Gene3D" id="2.80.10.50">
    <property type="match status" value="1"/>
</dbReference>
<feature type="chain" id="PRO_5022769365" evidence="2">
    <location>
        <begin position="25"/>
        <end position="194"/>
    </location>
</feature>
<dbReference type="Pfam" id="PF00197">
    <property type="entry name" value="Kunitz_legume"/>
    <property type="match status" value="1"/>
</dbReference>
<dbReference type="PANTHER" id="PTHR33107:SF5">
    <property type="entry name" value="KUNITZ TRYPSIN INHIBITOR 5"/>
    <property type="match status" value="1"/>
</dbReference>
<gene>
    <name evidence="3" type="ORF">STAS_05938</name>
</gene>
<proteinExistence type="inferred from homology"/>
<evidence type="ECO:0000256" key="1">
    <source>
        <dbReference type="ARBA" id="ARBA00005440"/>
    </source>
</evidence>
<evidence type="ECO:0000256" key="2">
    <source>
        <dbReference type="SAM" id="SignalP"/>
    </source>
</evidence>
<comment type="caution">
    <text evidence="3">The sequence shown here is derived from an EMBL/GenBank/DDBJ whole genome shotgun (WGS) entry which is preliminary data.</text>
</comment>
<sequence>MSTPYSTISLTACSFLLLLWGSAAQLPAVLDANGNELVVGGAYYLSSTSRGAAGGDLSLRPGACPPPVILTSSDRQPGLPASFWPASGVQGGPVNVSANLDIQFSDADTWQCDANPVWTVGRDPWTRSEGVRTGGELGSDKDPDYWFRIRPYGSNYKLSYCWACEMCKMMPSCRDLSVRSGEAFGFGFAGGKAV</sequence>
<name>A0A5A7PAX6_STRAF</name>
<dbReference type="GO" id="GO:0004866">
    <property type="term" value="F:endopeptidase inhibitor activity"/>
    <property type="evidence" value="ECO:0007669"/>
    <property type="project" value="InterPro"/>
</dbReference>
<feature type="signal peptide" evidence="2">
    <location>
        <begin position="1"/>
        <end position="24"/>
    </location>
</feature>
<dbReference type="SUPFAM" id="SSF50386">
    <property type="entry name" value="STI-like"/>
    <property type="match status" value="1"/>
</dbReference>
<reference evidence="4" key="1">
    <citation type="journal article" date="2019" name="Curr. Biol.">
        <title>Genome Sequence of Striga asiatica Provides Insight into the Evolution of Plant Parasitism.</title>
        <authorList>
            <person name="Yoshida S."/>
            <person name="Kim S."/>
            <person name="Wafula E.K."/>
            <person name="Tanskanen J."/>
            <person name="Kim Y.M."/>
            <person name="Honaas L."/>
            <person name="Yang Z."/>
            <person name="Spallek T."/>
            <person name="Conn C.E."/>
            <person name="Ichihashi Y."/>
            <person name="Cheong K."/>
            <person name="Cui S."/>
            <person name="Der J.P."/>
            <person name="Gundlach H."/>
            <person name="Jiao Y."/>
            <person name="Hori C."/>
            <person name="Ishida J.K."/>
            <person name="Kasahara H."/>
            <person name="Kiba T."/>
            <person name="Kim M.S."/>
            <person name="Koo N."/>
            <person name="Laohavisit A."/>
            <person name="Lee Y.H."/>
            <person name="Lumba S."/>
            <person name="McCourt P."/>
            <person name="Mortimer J.C."/>
            <person name="Mutuku J.M."/>
            <person name="Nomura T."/>
            <person name="Sasaki-Sekimoto Y."/>
            <person name="Seto Y."/>
            <person name="Wang Y."/>
            <person name="Wakatake T."/>
            <person name="Sakakibara H."/>
            <person name="Demura T."/>
            <person name="Yamaguchi S."/>
            <person name="Yoneyama K."/>
            <person name="Manabe R.I."/>
            <person name="Nelson D.C."/>
            <person name="Schulman A.H."/>
            <person name="Timko M.P."/>
            <person name="dePamphilis C.W."/>
            <person name="Choi D."/>
            <person name="Shirasu K."/>
        </authorList>
    </citation>
    <scope>NUCLEOTIDE SEQUENCE [LARGE SCALE GENOMIC DNA]</scope>
    <source>
        <strain evidence="4">cv. UVA1</strain>
    </source>
</reference>
<dbReference type="InterPro" id="IPR011065">
    <property type="entry name" value="Kunitz_inhibitor_STI-like_sf"/>
</dbReference>
<evidence type="ECO:0000313" key="3">
    <source>
        <dbReference type="EMBL" id="GER30035.1"/>
    </source>
</evidence>